<name>A0A813X2X7_9BILA</name>
<dbReference type="OrthoDB" id="10052142at2759"/>
<evidence type="ECO:0000313" key="1">
    <source>
        <dbReference type="EMBL" id="CAF0867002.1"/>
    </source>
</evidence>
<organism evidence="1 2">
    <name type="scientific">Rotaria sordida</name>
    <dbReference type="NCBI Taxonomy" id="392033"/>
    <lineage>
        <taxon>Eukaryota</taxon>
        <taxon>Metazoa</taxon>
        <taxon>Spiralia</taxon>
        <taxon>Gnathifera</taxon>
        <taxon>Rotifera</taxon>
        <taxon>Eurotatoria</taxon>
        <taxon>Bdelloidea</taxon>
        <taxon>Philodinida</taxon>
        <taxon>Philodinidae</taxon>
        <taxon>Rotaria</taxon>
    </lineage>
</organism>
<accession>A0A813X2X7</accession>
<sequence>MNSNSHSNNVDDNEMFLVSLHRQIPLKHLNLIYFLDNKLDECISTKYEDISNIIQVTYRVKYNSTVIQAILNLLKSDQASSTLFSLENTNEIINNYSKDHHFLTFASLHTIKPFTLFCLFCQQPLKLQFKEKVNVFLIDRVDNGVIYSANCCHVQYYPNSYVKSSKRYVIQQSLYNQKYVYFSEETEVPLNISDRDQRNRFFTGLLPQLERHFTLFWSSHSLKLDCGDIEWGCGTRPEMIRDEQNPGYWKNCSYCPQHRSLENNQSVHGSIDQSEYDVIDCNVSRTDRYCSRRTSYGIILTMYNCGIIVNFDELYRCEAPIRVLHHLFTTIENMSPNIKSLPKYLIYDNACGLLLTFRNRLQNGRIRTTTRTDAL</sequence>
<proteinExistence type="predicted"/>
<evidence type="ECO:0000313" key="2">
    <source>
        <dbReference type="Proteomes" id="UP000663882"/>
    </source>
</evidence>
<dbReference type="EMBL" id="CAJNOO010000228">
    <property type="protein sequence ID" value="CAF0867002.1"/>
    <property type="molecule type" value="Genomic_DNA"/>
</dbReference>
<comment type="caution">
    <text evidence="1">The sequence shown here is derived from an EMBL/GenBank/DDBJ whole genome shotgun (WGS) entry which is preliminary data.</text>
</comment>
<dbReference type="AlphaFoldDB" id="A0A813X2X7"/>
<dbReference type="Proteomes" id="UP000663882">
    <property type="component" value="Unassembled WGS sequence"/>
</dbReference>
<gene>
    <name evidence="1" type="ORF">RFH988_LOCUS7271</name>
</gene>
<reference evidence="1" key="1">
    <citation type="submission" date="2021-02" db="EMBL/GenBank/DDBJ databases">
        <authorList>
            <person name="Nowell W R."/>
        </authorList>
    </citation>
    <scope>NUCLEOTIDE SEQUENCE</scope>
</reference>
<protein>
    <submittedName>
        <fullName evidence="1">Uncharacterized protein</fullName>
    </submittedName>
</protein>